<dbReference type="InParanoid" id="A0A165A1F1"/>
<name>A0A165A1F1_XYLHT</name>
<gene>
    <name evidence="1" type="ORF">L228DRAFT_30015</name>
</gene>
<protein>
    <submittedName>
        <fullName evidence="1">Uncharacterized protein</fullName>
    </submittedName>
</protein>
<evidence type="ECO:0000313" key="2">
    <source>
        <dbReference type="Proteomes" id="UP000076632"/>
    </source>
</evidence>
<dbReference type="EMBL" id="KV407464">
    <property type="protein sequence ID" value="KZF19820.1"/>
    <property type="molecule type" value="Genomic_DNA"/>
</dbReference>
<evidence type="ECO:0000313" key="1">
    <source>
        <dbReference type="EMBL" id="KZF19820.1"/>
    </source>
</evidence>
<dbReference type="GeneID" id="28901586"/>
<dbReference type="Proteomes" id="UP000076632">
    <property type="component" value="Unassembled WGS sequence"/>
</dbReference>
<accession>A0A165A1F1</accession>
<proteinExistence type="predicted"/>
<dbReference type="RefSeq" id="XP_018185375.1">
    <property type="nucleotide sequence ID" value="XM_018336449.1"/>
</dbReference>
<keyword evidence="2" id="KW-1185">Reference proteome</keyword>
<sequence length="159" mass="17882">MSALWFQCTTPISYPFSPSSKTRCAFELYACRCCLVLYQDEGCDCLGCFISRPETRGPTVLVMACHVMACHVSEPSAALGSSDTSKYMRLSALELVLISKYFSTLYRVPLYRVVVLIYWVANSRIEVSSVTCWIWQFWIAYSRWAGKTTSGTSPKGDTC</sequence>
<dbReference type="AlphaFoldDB" id="A0A165A1F1"/>
<reference evidence="1 2" key="1">
    <citation type="journal article" date="2016" name="Fungal Biol.">
        <title>The genome of Xylona heveae provides a window into fungal endophytism.</title>
        <authorList>
            <person name="Gazis R."/>
            <person name="Kuo A."/>
            <person name="Riley R."/>
            <person name="LaButti K."/>
            <person name="Lipzen A."/>
            <person name="Lin J."/>
            <person name="Amirebrahimi M."/>
            <person name="Hesse C.N."/>
            <person name="Spatafora J.W."/>
            <person name="Henrissat B."/>
            <person name="Hainaut M."/>
            <person name="Grigoriev I.V."/>
            <person name="Hibbett D.S."/>
        </authorList>
    </citation>
    <scope>NUCLEOTIDE SEQUENCE [LARGE SCALE GENOMIC DNA]</scope>
    <source>
        <strain evidence="1 2">TC161</strain>
    </source>
</reference>
<organism evidence="1 2">
    <name type="scientific">Xylona heveae (strain CBS 132557 / TC161)</name>
    <dbReference type="NCBI Taxonomy" id="1328760"/>
    <lineage>
        <taxon>Eukaryota</taxon>
        <taxon>Fungi</taxon>
        <taxon>Dikarya</taxon>
        <taxon>Ascomycota</taxon>
        <taxon>Pezizomycotina</taxon>
        <taxon>Xylonomycetes</taxon>
        <taxon>Xylonales</taxon>
        <taxon>Xylonaceae</taxon>
        <taxon>Xylona</taxon>
    </lineage>
</organism>